<gene>
    <name evidence="1" type="ORF">H0485_18910</name>
</gene>
<comment type="caution">
    <text evidence="1">The sequence shown here is derived from an EMBL/GenBank/DDBJ whole genome shotgun (WGS) entry which is preliminary data.</text>
</comment>
<evidence type="ECO:0008006" key="3">
    <source>
        <dbReference type="Google" id="ProtNLM"/>
    </source>
</evidence>
<proteinExistence type="predicted"/>
<sequence length="218" mass="25247">MSQFNYLREKLRRLRDQSSADLNLRSHRAVTWLCRSDEVFDTDPDAAFIFAWISFNAAYARDLGNDPGGPARSVFQDFFTALVAADPNGRIAHELWYQHEGLIARLLDNRFIFNPFWRFHNGDLSFVDWEERFDRAKEVAREAIERENTPLVLSIVFDRLYVLRNQLIHGGATRGSRVNRNQVKDGTEILHCLMPIFIDTMVSATDLDWGAAHYPVIE</sequence>
<dbReference type="EMBL" id="JACDXX010000027">
    <property type="protein sequence ID" value="MCB5412057.1"/>
    <property type="molecule type" value="Genomic_DNA"/>
</dbReference>
<name>A0ABS8CRN7_9RHOB</name>
<reference evidence="1 2" key="1">
    <citation type="submission" date="2020-07" db="EMBL/GenBank/DDBJ databases">
        <title>Pseudogemmobacter sp. nov., isolated from poultry manure in Taiwan.</title>
        <authorList>
            <person name="Lin S.-Y."/>
            <person name="Tang Y.-S."/>
            <person name="Young C.-C."/>
        </authorList>
    </citation>
    <scope>NUCLEOTIDE SEQUENCE [LARGE SCALE GENOMIC DNA]</scope>
    <source>
        <strain evidence="1 2">CC-YST710</strain>
    </source>
</reference>
<organism evidence="1 2">
    <name type="scientific">Pseudogemmobacter faecipullorum</name>
    <dbReference type="NCBI Taxonomy" id="2755041"/>
    <lineage>
        <taxon>Bacteria</taxon>
        <taxon>Pseudomonadati</taxon>
        <taxon>Pseudomonadota</taxon>
        <taxon>Alphaproteobacteria</taxon>
        <taxon>Rhodobacterales</taxon>
        <taxon>Paracoccaceae</taxon>
        <taxon>Pseudogemmobacter</taxon>
    </lineage>
</organism>
<accession>A0ABS8CRN7</accession>
<dbReference type="Proteomes" id="UP001198571">
    <property type="component" value="Unassembled WGS sequence"/>
</dbReference>
<evidence type="ECO:0000313" key="1">
    <source>
        <dbReference type="EMBL" id="MCB5412057.1"/>
    </source>
</evidence>
<keyword evidence="2" id="KW-1185">Reference proteome</keyword>
<evidence type="ECO:0000313" key="2">
    <source>
        <dbReference type="Proteomes" id="UP001198571"/>
    </source>
</evidence>
<protein>
    <recommendedName>
        <fullName evidence="3">Apea-like HEPN domain-containing protein</fullName>
    </recommendedName>
</protein>